<evidence type="ECO:0000313" key="3">
    <source>
        <dbReference type="Proteomes" id="UP000193467"/>
    </source>
</evidence>
<feature type="compositionally biased region" description="Pro residues" evidence="1">
    <location>
        <begin position="72"/>
        <end position="85"/>
    </location>
</feature>
<protein>
    <submittedName>
        <fullName evidence="2">Uncharacterized protein</fullName>
    </submittedName>
</protein>
<feature type="compositionally biased region" description="Low complexity" evidence="1">
    <location>
        <begin position="408"/>
        <end position="418"/>
    </location>
</feature>
<dbReference type="PANTHER" id="PTHR43313:SF1">
    <property type="entry name" value="3BETA-HYDROXYSTEROID DEHYDROGENASE DHS-16"/>
    <property type="match status" value="1"/>
</dbReference>
<feature type="compositionally biased region" description="Basic residues" evidence="1">
    <location>
        <begin position="423"/>
        <end position="436"/>
    </location>
</feature>
<feature type="compositionally biased region" description="Polar residues" evidence="1">
    <location>
        <begin position="541"/>
        <end position="552"/>
    </location>
</feature>
<sequence>MSSSSPDTDRLDQLFTQVESTISSTWQLISCHSPNLHHLPQQLHQHFLELIDRVSNQGTLPLPSFNTITQTPAPPPPPPPPPPPANAFNTLLHNHPYLATAILTSAVGGTAYYCAPHQTIQIITPLVSPLRPYTPLCLLPTSSRPLRITTDGGQVRKEAVLVLGAEGLLAELALDLENRGFVVIATVSDPTLVDHLEKRSRGWIKVLVLDPTESSSVPPFLRSLSTSLSLRFPLHTSGDPFSRPSHTLALTSVINGLSLSPSPSPSTELYPIEGLDVEHVRKEVGERVQSWVKVVQGLLPVLRGAAARPGAPEGVLLSLFPSSHHLSTPFLSLPSTTHAALHSLLHSLRRELNATEGNRIRVKSLEVGVFDSPASEAREKERKELPLRLSSLYAPALARRSVIISSSSSSSSATSNAGGRTGTTRRKGRKPTHPNKLHQKVFDILIYSRGGVSSSVGAGALSNRLLPSYLPTTLLDFFYTLQDRLASFYLSHLQRRRQSITTSSPPSSTGSGSGSGRRPLPTPPPSAPQGPGQGHPESLRPATSPTTATSQIPVDHFSAGGGSGYASSEESSIEEFGSLSGSYKFQWSIESA</sequence>
<dbReference type="EMBL" id="MCGR01000071">
    <property type="protein sequence ID" value="ORY61935.1"/>
    <property type="molecule type" value="Genomic_DNA"/>
</dbReference>
<evidence type="ECO:0000313" key="2">
    <source>
        <dbReference type="EMBL" id="ORY61935.1"/>
    </source>
</evidence>
<dbReference type="Gene3D" id="3.40.50.720">
    <property type="entry name" value="NAD(P)-binding Rossmann-like Domain"/>
    <property type="match status" value="1"/>
</dbReference>
<organism evidence="2 3">
    <name type="scientific">Leucosporidium creatinivorum</name>
    <dbReference type="NCBI Taxonomy" id="106004"/>
    <lineage>
        <taxon>Eukaryota</taxon>
        <taxon>Fungi</taxon>
        <taxon>Dikarya</taxon>
        <taxon>Basidiomycota</taxon>
        <taxon>Pucciniomycotina</taxon>
        <taxon>Microbotryomycetes</taxon>
        <taxon>Leucosporidiales</taxon>
        <taxon>Leucosporidium</taxon>
    </lineage>
</organism>
<dbReference type="InParanoid" id="A0A1Y2DTF3"/>
<comment type="caution">
    <text evidence="2">The sequence shown here is derived from an EMBL/GenBank/DDBJ whole genome shotgun (WGS) entry which is preliminary data.</text>
</comment>
<evidence type="ECO:0000256" key="1">
    <source>
        <dbReference type="SAM" id="MobiDB-lite"/>
    </source>
</evidence>
<dbReference type="GO" id="GO:0008202">
    <property type="term" value="P:steroid metabolic process"/>
    <property type="evidence" value="ECO:0007669"/>
    <property type="project" value="TreeGrafter"/>
</dbReference>
<feature type="region of interest" description="Disordered" evidence="1">
    <location>
        <begin position="408"/>
        <end position="436"/>
    </location>
</feature>
<accession>A0A1Y2DTF3</accession>
<dbReference type="STRING" id="106004.A0A1Y2DTF3"/>
<dbReference type="Pfam" id="PF08643">
    <property type="entry name" value="DUF1776"/>
    <property type="match status" value="1"/>
</dbReference>
<proteinExistence type="predicted"/>
<dbReference type="OrthoDB" id="5308060at2759"/>
<dbReference type="PANTHER" id="PTHR43313">
    <property type="entry name" value="SHORT-CHAIN DEHYDROGENASE/REDUCTASE FAMILY 9C"/>
    <property type="match status" value="1"/>
</dbReference>
<dbReference type="InterPro" id="IPR036291">
    <property type="entry name" value="NAD(P)-bd_dom_sf"/>
</dbReference>
<feature type="compositionally biased region" description="Polar residues" evidence="1">
    <location>
        <begin position="61"/>
        <end position="71"/>
    </location>
</feature>
<feature type="region of interest" description="Disordered" evidence="1">
    <location>
        <begin position="61"/>
        <end position="86"/>
    </location>
</feature>
<reference evidence="2 3" key="1">
    <citation type="submission" date="2016-07" db="EMBL/GenBank/DDBJ databases">
        <title>Pervasive Adenine N6-methylation of Active Genes in Fungi.</title>
        <authorList>
            <consortium name="DOE Joint Genome Institute"/>
            <person name="Mondo S.J."/>
            <person name="Dannebaum R.O."/>
            <person name="Kuo R.C."/>
            <person name="Labutti K."/>
            <person name="Haridas S."/>
            <person name="Kuo A."/>
            <person name="Salamov A."/>
            <person name="Ahrendt S.R."/>
            <person name="Lipzen A."/>
            <person name="Sullivan W."/>
            <person name="Andreopoulos W.B."/>
            <person name="Clum A."/>
            <person name="Lindquist E."/>
            <person name="Daum C."/>
            <person name="Ramamoorthy G.K."/>
            <person name="Gryganskyi A."/>
            <person name="Culley D."/>
            <person name="Magnuson J.K."/>
            <person name="James T.Y."/>
            <person name="O'Malley M.A."/>
            <person name="Stajich J.E."/>
            <person name="Spatafora J.W."/>
            <person name="Visel A."/>
            <person name="Grigoriev I.V."/>
        </authorList>
    </citation>
    <scope>NUCLEOTIDE SEQUENCE [LARGE SCALE GENOMIC DNA]</scope>
    <source>
        <strain evidence="2 3">62-1032</strain>
    </source>
</reference>
<gene>
    <name evidence="2" type="ORF">BCR35DRAFT_355162</name>
</gene>
<dbReference type="GO" id="GO:0016491">
    <property type="term" value="F:oxidoreductase activity"/>
    <property type="evidence" value="ECO:0007669"/>
    <property type="project" value="TreeGrafter"/>
</dbReference>
<dbReference type="Proteomes" id="UP000193467">
    <property type="component" value="Unassembled WGS sequence"/>
</dbReference>
<feature type="compositionally biased region" description="Low complexity" evidence="1">
    <location>
        <begin position="499"/>
        <end position="510"/>
    </location>
</feature>
<feature type="region of interest" description="Disordered" evidence="1">
    <location>
        <begin position="496"/>
        <end position="572"/>
    </location>
</feature>
<dbReference type="InterPro" id="IPR013952">
    <property type="entry name" value="DUF1776_fun"/>
</dbReference>
<dbReference type="AlphaFoldDB" id="A0A1Y2DTF3"/>
<dbReference type="SUPFAM" id="SSF51735">
    <property type="entry name" value="NAD(P)-binding Rossmann-fold domains"/>
    <property type="match status" value="1"/>
</dbReference>
<keyword evidence="3" id="KW-1185">Reference proteome</keyword>
<name>A0A1Y2DTF3_9BASI</name>